<protein>
    <submittedName>
        <fullName evidence="4">Acyl-CoA synthetase</fullName>
    </submittedName>
</protein>
<dbReference type="SUPFAM" id="SSF56801">
    <property type="entry name" value="Acetyl-CoA synthetase-like"/>
    <property type="match status" value="1"/>
</dbReference>
<dbReference type="InterPro" id="IPR000873">
    <property type="entry name" value="AMP-dep_synth/lig_dom"/>
</dbReference>
<proteinExistence type="inferred from homology"/>
<dbReference type="EMBL" id="MLOK01000045">
    <property type="protein sequence ID" value="OIM21031.1"/>
    <property type="molecule type" value="Genomic_DNA"/>
</dbReference>
<comment type="caution">
    <text evidence="4">The sequence shown here is derived from an EMBL/GenBank/DDBJ whole genome shotgun (WGS) entry which is preliminary data.</text>
</comment>
<dbReference type="InterPro" id="IPR045851">
    <property type="entry name" value="AMP-bd_C_sf"/>
</dbReference>
<accession>A0A483C4B8</accession>
<dbReference type="PROSITE" id="PS00455">
    <property type="entry name" value="AMP_BINDING"/>
    <property type="match status" value="1"/>
</dbReference>
<evidence type="ECO:0000256" key="1">
    <source>
        <dbReference type="ARBA" id="ARBA00006432"/>
    </source>
</evidence>
<dbReference type="RefSeq" id="WP_032818510.1">
    <property type="nucleotide sequence ID" value="NZ_MLMO01000102.1"/>
</dbReference>
<organism evidence="4 5">
    <name type="scientific">Oenococcus oeni</name>
    <name type="common">Leuconostoc oenos</name>
    <dbReference type="NCBI Taxonomy" id="1247"/>
    <lineage>
        <taxon>Bacteria</taxon>
        <taxon>Bacillati</taxon>
        <taxon>Bacillota</taxon>
        <taxon>Bacilli</taxon>
        <taxon>Lactobacillales</taxon>
        <taxon>Lactobacillaceae</taxon>
        <taxon>Oenococcus</taxon>
    </lineage>
</organism>
<dbReference type="PANTHER" id="PTHR43201">
    <property type="entry name" value="ACYL-COA SYNTHETASE"/>
    <property type="match status" value="1"/>
</dbReference>
<keyword evidence="2" id="KW-0436">Ligase</keyword>
<dbReference type="Proteomes" id="UP000181728">
    <property type="component" value="Unassembled WGS sequence"/>
</dbReference>
<feature type="domain" description="AMP-dependent synthetase/ligase" evidence="3">
    <location>
        <begin position="19"/>
        <end position="377"/>
    </location>
</feature>
<dbReference type="Gene3D" id="3.30.300.30">
    <property type="match status" value="1"/>
</dbReference>
<evidence type="ECO:0000256" key="2">
    <source>
        <dbReference type="ARBA" id="ARBA00022598"/>
    </source>
</evidence>
<dbReference type="InterPro" id="IPR042099">
    <property type="entry name" value="ANL_N_sf"/>
</dbReference>
<comment type="similarity">
    <text evidence="1">Belongs to the ATP-dependent AMP-binding enzyme family.</text>
</comment>
<dbReference type="PANTHER" id="PTHR43201:SF5">
    <property type="entry name" value="MEDIUM-CHAIN ACYL-COA LIGASE ACSF2, MITOCHONDRIAL"/>
    <property type="match status" value="1"/>
</dbReference>
<evidence type="ECO:0000313" key="4">
    <source>
        <dbReference type="EMBL" id="OIM21031.1"/>
    </source>
</evidence>
<gene>
    <name evidence="4" type="ORF">ATX59_06230</name>
</gene>
<sequence length="519" mass="58324">MTKLTHELERVLSTDVNSSILVDTVNDRSYTKAEILQKINRFQEQLQQLRLSQPGIILTASGNSVDFVVRFFTEIFSGLTMYAVNPNLRVEELADIAKQNQLSAVILNRNYEDQFTNFAQLSGIDFDEALELPNGDTIHRVSDQEIIEHRFDFPDKNEPEEQYASLLYTSGTSGRPKAVGINHKQVFAAAKSVIESHNLSSSDIGYQILPLFHVNGQIIALISQILAGGKLVIPEKFSASKFWPQIEKYHITWASAAPAIIGILNKTKSNAAEYLNLPKEQKSLRFLRSASAPLSKKTADLFQKNFGILLVESYGMTEAAGQISVNPQRKNGQKLGSVGLPTVEKLTIRDSDSHQEKKVGEIGEITLSGPSVIQKYLWSENKKDFVDGWFYTGDLGYLDEDNYLFIVGRKKEIINRSGDKISPTTIEEPFRKLSEIDDLVALAIPDEIYGEVPALVVQTSFNDLKKLKFDLENISKNSLSPIEQPVKFFLSKKLIKNAMNKVQRRKIQKQISIGRLKQL</sequence>
<dbReference type="GO" id="GO:0031956">
    <property type="term" value="F:medium-chain fatty acid-CoA ligase activity"/>
    <property type="evidence" value="ECO:0007669"/>
    <property type="project" value="TreeGrafter"/>
</dbReference>
<dbReference type="AlphaFoldDB" id="A0A483C4B8"/>
<evidence type="ECO:0000313" key="5">
    <source>
        <dbReference type="Proteomes" id="UP000181728"/>
    </source>
</evidence>
<dbReference type="InterPro" id="IPR020845">
    <property type="entry name" value="AMP-binding_CS"/>
</dbReference>
<dbReference type="GO" id="GO:0006631">
    <property type="term" value="P:fatty acid metabolic process"/>
    <property type="evidence" value="ECO:0007669"/>
    <property type="project" value="TreeGrafter"/>
</dbReference>
<name>A0A483C4B8_OENOE</name>
<dbReference type="Pfam" id="PF00501">
    <property type="entry name" value="AMP-binding"/>
    <property type="match status" value="1"/>
</dbReference>
<reference evidence="4 5" key="1">
    <citation type="journal article" date="2016" name="BMC Genomics">
        <title>Consensus pan-genome assembly of the specialised wine bacterium Oenococcus oeni.</title>
        <authorList>
            <person name="Sternes P.R."/>
            <person name="Borneman A.R."/>
        </authorList>
    </citation>
    <scope>NUCLEOTIDE SEQUENCE [LARGE SCALE GENOMIC DNA]</scope>
    <source>
        <strain evidence="4 5">AWRIB661</strain>
    </source>
</reference>
<evidence type="ECO:0000259" key="3">
    <source>
        <dbReference type="Pfam" id="PF00501"/>
    </source>
</evidence>
<dbReference type="Gene3D" id="3.40.50.12780">
    <property type="entry name" value="N-terminal domain of ligase-like"/>
    <property type="match status" value="1"/>
</dbReference>